<dbReference type="Proteomes" id="UP000789702">
    <property type="component" value="Unassembled WGS sequence"/>
</dbReference>
<proteinExistence type="predicted"/>
<sequence length="154" mass="17902">YELFELASCLGIKFLDKLEQIADYQATFRVLELIWIAVRVAIHLYIQNKQISINNIPTENNNLLKITITFGVRMKKSIKSEYLEYFKNIPLINSVSDLELGITLDLELEILEPTENSLIQSAELIELDGFETSDQEPDEFELLNQSRFHFRFGI</sequence>
<evidence type="ECO:0000313" key="2">
    <source>
        <dbReference type="Proteomes" id="UP000789702"/>
    </source>
</evidence>
<dbReference type="EMBL" id="CAJVPU010001214">
    <property type="protein sequence ID" value="CAG8474683.1"/>
    <property type="molecule type" value="Genomic_DNA"/>
</dbReference>
<keyword evidence="2" id="KW-1185">Reference proteome</keyword>
<evidence type="ECO:0000313" key="1">
    <source>
        <dbReference type="EMBL" id="CAG8474683.1"/>
    </source>
</evidence>
<comment type="caution">
    <text evidence="1">The sequence shown here is derived from an EMBL/GenBank/DDBJ whole genome shotgun (WGS) entry which is preliminary data.</text>
</comment>
<protein>
    <submittedName>
        <fullName evidence="1">13182_t:CDS:1</fullName>
    </submittedName>
</protein>
<feature type="non-terminal residue" evidence="1">
    <location>
        <position position="1"/>
    </location>
</feature>
<gene>
    <name evidence="1" type="ORF">DHETER_LOCUS1868</name>
</gene>
<name>A0ACA9KJA8_9GLOM</name>
<organism evidence="1 2">
    <name type="scientific">Dentiscutata heterogama</name>
    <dbReference type="NCBI Taxonomy" id="1316150"/>
    <lineage>
        <taxon>Eukaryota</taxon>
        <taxon>Fungi</taxon>
        <taxon>Fungi incertae sedis</taxon>
        <taxon>Mucoromycota</taxon>
        <taxon>Glomeromycotina</taxon>
        <taxon>Glomeromycetes</taxon>
        <taxon>Diversisporales</taxon>
        <taxon>Gigasporaceae</taxon>
        <taxon>Dentiscutata</taxon>
    </lineage>
</organism>
<reference evidence="1" key="1">
    <citation type="submission" date="2021-06" db="EMBL/GenBank/DDBJ databases">
        <authorList>
            <person name="Kallberg Y."/>
            <person name="Tangrot J."/>
            <person name="Rosling A."/>
        </authorList>
    </citation>
    <scope>NUCLEOTIDE SEQUENCE</scope>
    <source>
        <strain evidence="1">IL203A</strain>
    </source>
</reference>
<accession>A0ACA9KJA8</accession>